<reference evidence="2 3" key="1">
    <citation type="journal article" date="2015" name="Genome Announc.">
        <title>Draft Genome of the Euendolithic (true boring) Cyanobacterium Mastigocoleus testarum strain BC008.</title>
        <authorList>
            <person name="Guida B.S."/>
            <person name="Garcia-Pichel F."/>
        </authorList>
    </citation>
    <scope>NUCLEOTIDE SEQUENCE [LARGE SCALE GENOMIC DNA]</scope>
    <source>
        <strain evidence="2 3">BC008</strain>
    </source>
</reference>
<dbReference type="EMBL" id="LMTZ01000143">
    <property type="protein sequence ID" value="KST63097.1"/>
    <property type="molecule type" value="Genomic_DNA"/>
</dbReference>
<evidence type="ECO:0000313" key="2">
    <source>
        <dbReference type="EMBL" id="KST63097.1"/>
    </source>
</evidence>
<dbReference type="OrthoDB" id="1097623at2"/>
<organism evidence="2 3">
    <name type="scientific">Mastigocoleus testarum BC008</name>
    <dbReference type="NCBI Taxonomy" id="371196"/>
    <lineage>
        <taxon>Bacteria</taxon>
        <taxon>Bacillati</taxon>
        <taxon>Cyanobacteriota</taxon>
        <taxon>Cyanophyceae</taxon>
        <taxon>Nostocales</taxon>
        <taxon>Hapalosiphonaceae</taxon>
        <taxon>Mastigocoleus</taxon>
    </lineage>
</organism>
<dbReference type="EMBL" id="LMTZ01000158">
    <property type="protein sequence ID" value="KST62373.1"/>
    <property type="molecule type" value="Genomic_DNA"/>
</dbReference>
<gene>
    <name evidence="1" type="ORF">BC008_09395</name>
    <name evidence="2" type="ORF">BC008_12360</name>
</gene>
<evidence type="ECO:0000313" key="3">
    <source>
        <dbReference type="Proteomes" id="UP000053372"/>
    </source>
</evidence>
<evidence type="ECO:0000313" key="1">
    <source>
        <dbReference type="EMBL" id="KST62373.1"/>
    </source>
</evidence>
<proteinExistence type="predicted"/>
<name>A0A0V7ZF19_9CYAN</name>
<dbReference type="Proteomes" id="UP000053372">
    <property type="component" value="Unassembled WGS sequence"/>
</dbReference>
<dbReference type="AlphaFoldDB" id="A0A0V7ZF19"/>
<comment type="caution">
    <text evidence="2">The sequence shown here is derived from an EMBL/GenBank/DDBJ whole genome shotgun (WGS) entry which is preliminary data.</text>
</comment>
<dbReference type="RefSeq" id="WP_027846539.1">
    <property type="nucleotide sequence ID" value="NZ_LMTZ01000143.1"/>
</dbReference>
<sequence>MTEEIPDIQTKEKPKICAIDLAPEIIEALQKRGLQCFSGTLGSQIEVPNSDYYTSHPCLLNCDFPDNLHEYDIVIVDLQEQEPIKYDESHHQKVSKSSEQTIFLSSYPATIFDPRPPCANILVQQLKDIFQKESVIVVFASSPEEFEYHLVSIRYHGPENLNSHTSSLYDFLPFLQGVNKKTGQQVNVTPQIKEGIGNFLQKYTNNFIYKAIFKHPVYSDENYQVVKRDNFIPLLLNANNEIVSFFYLQPEYPLKIPG</sequence>
<protein>
    <submittedName>
        <fullName evidence="2">Uncharacterized protein</fullName>
    </submittedName>
</protein>
<keyword evidence="3" id="KW-1185">Reference proteome</keyword>
<accession>A0A0V7ZF19</accession>